<evidence type="ECO:0000313" key="7">
    <source>
        <dbReference type="Proteomes" id="UP000001902"/>
    </source>
</evidence>
<dbReference type="EMBL" id="CP001859">
    <property type="protein sequence ID" value="ADB48353.1"/>
    <property type="molecule type" value="Genomic_DNA"/>
</dbReference>
<dbReference type="GO" id="GO:0045892">
    <property type="term" value="P:negative regulation of DNA-templated transcription"/>
    <property type="evidence" value="ECO:0007669"/>
    <property type="project" value="TreeGrafter"/>
</dbReference>
<dbReference type="Proteomes" id="UP000001902">
    <property type="component" value="Chromosome"/>
</dbReference>
<dbReference type="InterPro" id="IPR014757">
    <property type="entry name" value="Tscrpt_reg_IclR_C"/>
</dbReference>
<protein>
    <submittedName>
        <fullName evidence="6">Transcriptional regulator, IclR family</fullName>
    </submittedName>
</protein>
<dbReference type="InterPro" id="IPR036388">
    <property type="entry name" value="WH-like_DNA-bd_sf"/>
</dbReference>
<dbReference type="InterPro" id="IPR029016">
    <property type="entry name" value="GAF-like_dom_sf"/>
</dbReference>
<dbReference type="SUPFAM" id="SSF55781">
    <property type="entry name" value="GAF domain-like"/>
    <property type="match status" value="1"/>
</dbReference>
<dbReference type="InterPro" id="IPR005471">
    <property type="entry name" value="Tscrpt_reg_IclR_N"/>
</dbReference>
<dbReference type="GO" id="GO:0003677">
    <property type="term" value="F:DNA binding"/>
    <property type="evidence" value="ECO:0007669"/>
    <property type="project" value="UniProtKB-KW"/>
</dbReference>
<sequence length="259" mass="29703">MEKKLQKPIQSIQRAVQILDCFTPTDPSLPLSAISEKTGLNINTTRGLVNTLVESQLLLRDRETGYYKLGYYFVTKASMIHQDIDRYVELFKPLVDAIAEKYHFSASLQMVYQNQIFSVYCTYPTKQAYYIVMSEYTDLPLHATSSGKLLLLDEVTHGRKEMLGQLDFKAFTPSSIRSREQLESQLKAIQKNGYSTEIEEFVNDVGSLAVPLYDEKGRLLLTISATFFVKSLPQLKNDLLKDFQKAIDTWKQAMRKEMP</sequence>
<dbReference type="Gene3D" id="1.10.10.10">
    <property type="entry name" value="Winged helix-like DNA-binding domain superfamily/Winged helix DNA-binding domain"/>
    <property type="match status" value="1"/>
</dbReference>
<dbReference type="PROSITE" id="PS51078">
    <property type="entry name" value="ICLR_ED"/>
    <property type="match status" value="1"/>
</dbReference>
<dbReference type="Pfam" id="PF01614">
    <property type="entry name" value="IclR_C"/>
    <property type="match status" value="1"/>
</dbReference>
<proteinExistence type="predicted"/>
<feature type="domain" description="IclR-ED" evidence="5">
    <location>
        <begin position="65"/>
        <end position="259"/>
    </location>
</feature>
<dbReference type="PANTHER" id="PTHR30136">
    <property type="entry name" value="HELIX-TURN-HELIX TRANSCRIPTIONAL REGULATOR, ICLR FAMILY"/>
    <property type="match status" value="1"/>
</dbReference>
<name>D2RMQ1_ACIFV</name>
<dbReference type="InterPro" id="IPR050707">
    <property type="entry name" value="HTH_MetabolicPath_Reg"/>
</dbReference>
<dbReference type="OrthoDB" id="9791752at2"/>
<dbReference type="KEGG" id="afn:Acfer_2006"/>
<reference evidence="6 7" key="1">
    <citation type="journal article" date="2010" name="Stand. Genomic Sci.">
        <title>Complete genome sequence of Acidaminococcus fermentans type strain (VR4).</title>
        <authorList>
            <person name="Chang Y.J."/>
            <person name="Pukall R."/>
            <person name="Saunders E."/>
            <person name="Lapidus A."/>
            <person name="Copeland A."/>
            <person name="Nolan M."/>
            <person name="Glavina Del Rio T."/>
            <person name="Lucas S."/>
            <person name="Chen F."/>
            <person name="Tice H."/>
            <person name="Cheng J.F."/>
            <person name="Han C."/>
            <person name="Detter J.C."/>
            <person name="Bruce D."/>
            <person name="Goodwin L."/>
            <person name="Pitluck S."/>
            <person name="Mikhailova N."/>
            <person name="Liolios K."/>
            <person name="Pati A."/>
            <person name="Ivanova N."/>
            <person name="Mavromatis K."/>
            <person name="Chen A."/>
            <person name="Palaniappan K."/>
            <person name="Land M."/>
            <person name="Hauser L."/>
            <person name="Jeffries C.D."/>
            <person name="Brettin T."/>
            <person name="Rohde M."/>
            <person name="Goker M."/>
            <person name="Bristow J."/>
            <person name="Eisen J.A."/>
            <person name="Markowitz V."/>
            <person name="Hugenholtz P."/>
            <person name="Kyrpides N.C."/>
            <person name="Klenk H.P."/>
        </authorList>
    </citation>
    <scope>NUCLEOTIDE SEQUENCE [LARGE SCALE GENOMIC DNA]</scope>
    <source>
        <strain evidence="7">ATCC 25085 / DSM 20731 / CCUG 9996 / CIP 106432 / VR4</strain>
    </source>
</reference>
<dbReference type="GO" id="GO:0003700">
    <property type="term" value="F:DNA-binding transcription factor activity"/>
    <property type="evidence" value="ECO:0007669"/>
    <property type="project" value="TreeGrafter"/>
</dbReference>
<dbReference type="AlphaFoldDB" id="D2RMQ1"/>
<evidence type="ECO:0000259" key="5">
    <source>
        <dbReference type="PROSITE" id="PS51078"/>
    </source>
</evidence>
<dbReference type="InterPro" id="IPR036390">
    <property type="entry name" value="WH_DNA-bd_sf"/>
</dbReference>
<feature type="domain" description="HTH iclR-type" evidence="4">
    <location>
        <begin position="9"/>
        <end position="71"/>
    </location>
</feature>
<accession>D2RMQ1</accession>
<dbReference type="STRING" id="591001.Acfer_2006"/>
<organism evidence="6 7">
    <name type="scientific">Acidaminococcus fermentans (strain ATCC 25085 / DSM 20731 / CCUG 9996 / CIP 106432 / VR4)</name>
    <dbReference type="NCBI Taxonomy" id="591001"/>
    <lineage>
        <taxon>Bacteria</taxon>
        <taxon>Bacillati</taxon>
        <taxon>Bacillota</taxon>
        <taxon>Negativicutes</taxon>
        <taxon>Acidaminococcales</taxon>
        <taxon>Acidaminococcaceae</taxon>
        <taxon>Acidaminococcus</taxon>
    </lineage>
</organism>
<evidence type="ECO:0000313" key="6">
    <source>
        <dbReference type="EMBL" id="ADB48353.1"/>
    </source>
</evidence>
<dbReference type="SMART" id="SM00346">
    <property type="entry name" value="HTH_ICLR"/>
    <property type="match status" value="1"/>
</dbReference>
<dbReference type="SUPFAM" id="SSF46785">
    <property type="entry name" value="Winged helix' DNA-binding domain"/>
    <property type="match status" value="1"/>
</dbReference>
<keyword evidence="3" id="KW-0804">Transcription</keyword>
<gene>
    <name evidence="6" type="ordered locus">Acfer_2006</name>
</gene>
<evidence type="ECO:0000256" key="3">
    <source>
        <dbReference type="ARBA" id="ARBA00023163"/>
    </source>
</evidence>
<dbReference type="eggNOG" id="COG1414">
    <property type="taxonomic scope" value="Bacteria"/>
</dbReference>
<dbReference type="PROSITE" id="PS51077">
    <property type="entry name" value="HTH_ICLR"/>
    <property type="match status" value="1"/>
</dbReference>
<keyword evidence="7" id="KW-1185">Reference proteome</keyword>
<keyword evidence="2" id="KW-0238">DNA-binding</keyword>
<keyword evidence="1" id="KW-0805">Transcription regulation</keyword>
<evidence type="ECO:0000259" key="4">
    <source>
        <dbReference type="PROSITE" id="PS51077"/>
    </source>
</evidence>
<dbReference type="PANTHER" id="PTHR30136:SF35">
    <property type="entry name" value="HTH-TYPE TRANSCRIPTIONAL REGULATOR RV1719"/>
    <property type="match status" value="1"/>
</dbReference>
<dbReference type="Gene3D" id="3.30.450.40">
    <property type="match status" value="1"/>
</dbReference>
<dbReference type="Pfam" id="PF09339">
    <property type="entry name" value="HTH_IclR"/>
    <property type="match status" value="1"/>
</dbReference>
<dbReference type="RefSeq" id="WP_012939333.1">
    <property type="nucleotide sequence ID" value="NC_013740.1"/>
</dbReference>
<dbReference type="GeneID" id="78335699"/>
<evidence type="ECO:0000256" key="1">
    <source>
        <dbReference type="ARBA" id="ARBA00023015"/>
    </source>
</evidence>
<dbReference type="HOGENOM" id="CLU_062618_6_2_9"/>
<evidence type="ECO:0000256" key="2">
    <source>
        <dbReference type="ARBA" id="ARBA00023125"/>
    </source>
</evidence>